<proteinExistence type="inferred from homology"/>
<organism evidence="1 2">
    <name type="scientific">Zostera marina</name>
    <name type="common">Eelgrass</name>
    <dbReference type="NCBI Taxonomy" id="29655"/>
    <lineage>
        <taxon>Eukaryota</taxon>
        <taxon>Viridiplantae</taxon>
        <taxon>Streptophyta</taxon>
        <taxon>Embryophyta</taxon>
        <taxon>Tracheophyta</taxon>
        <taxon>Spermatophyta</taxon>
        <taxon>Magnoliopsida</taxon>
        <taxon>Liliopsida</taxon>
        <taxon>Zosteraceae</taxon>
        <taxon>Zostera</taxon>
    </lineage>
</organism>
<comment type="caution">
    <text evidence="1">The sequence shown here is derived from an EMBL/GenBank/DDBJ whole genome shotgun (WGS) entry which is preliminary data.</text>
</comment>
<dbReference type="GO" id="GO:0009523">
    <property type="term" value="C:photosystem II"/>
    <property type="evidence" value="ECO:0007669"/>
    <property type="project" value="InterPro"/>
</dbReference>
<dbReference type="InterPro" id="IPR025585">
    <property type="entry name" value="PSII_Psb27"/>
</dbReference>
<dbReference type="GO" id="GO:0009543">
    <property type="term" value="C:chloroplast thylakoid lumen"/>
    <property type="evidence" value="ECO:0000318"/>
    <property type="project" value="GO_Central"/>
</dbReference>
<dbReference type="HAMAP" id="MF_01481">
    <property type="entry name" value="PSII_Psb27"/>
    <property type="match status" value="1"/>
</dbReference>
<accession>A0A0K9PTY8</accession>
<evidence type="ECO:0000313" key="1">
    <source>
        <dbReference type="EMBL" id="KMZ71690.1"/>
    </source>
</evidence>
<dbReference type="STRING" id="29655.A0A0K9PTY8"/>
<dbReference type="PANTHER" id="PTHR34041:SF3">
    <property type="entry name" value="PHOTOSYSTEM II D1 PRECURSOR PROCESSING PROTEIN PSB27-H2, CHLOROPLASTIC"/>
    <property type="match status" value="1"/>
</dbReference>
<name>A0A0K9PTY8_ZOSMR</name>
<dbReference type="AlphaFoldDB" id="A0A0K9PTY8"/>
<dbReference type="PANTHER" id="PTHR34041">
    <property type="entry name" value="PHOTOSYSTEM II REPAIR PROTEIN PSB27-H1, CHLOROPLASTIC"/>
    <property type="match status" value="1"/>
</dbReference>
<dbReference type="Pfam" id="PF13326">
    <property type="entry name" value="PSII_Pbs27"/>
    <property type="match status" value="1"/>
</dbReference>
<dbReference type="GO" id="GO:0010207">
    <property type="term" value="P:photosystem II assembly"/>
    <property type="evidence" value="ECO:0000318"/>
    <property type="project" value="GO_Central"/>
</dbReference>
<reference evidence="2" key="1">
    <citation type="journal article" date="2016" name="Nature">
        <title>The genome of the seagrass Zostera marina reveals angiosperm adaptation to the sea.</title>
        <authorList>
            <person name="Olsen J.L."/>
            <person name="Rouze P."/>
            <person name="Verhelst B."/>
            <person name="Lin Y.-C."/>
            <person name="Bayer T."/>
            <person name="Collen J."/>
            <person name="Dattolo E."/>
            <person name="De Paoli E."/>
            <person name="Dittami S."/>
            <person name="Maumus F."/>
            <person name="Michel G."/>
            <person name="Kersting A."/>
            <person name="Lauritano C."/>
            <person name="Lohaus R."/>
            <person name="Toepel M."/>
            <person name="Tonon T."/>
            <person name="Vanneste K."/>
            <person name="Amirebrahimi M."/>
            <person name="Brakel J."/>
            <person name="Bostroem C."/>
            <person name="Chovatia M."/>
            <person name="Grimwood J."/>
            <person name="Jenkins J.W."/>
            <person name="Jueterbock A."/>
            <person name="Mraz A."/>
            <person name="Stam W.T."/>
            <person name="Tice H."/>
            <person name="Bornberg-Bauer E."/>
            <person name="Green P.J."/>
            <person name="Pearson G.A."/>
            <person name="Procaccini G."/>
            <person name="Duarte C.M."/>
            <person name="Schmutz J."/>
            <person name="Reusch T.B.H."/>
            <person name="Van de Peer Y."/>
        </authorList>
    </citation>
    <scope>NUCLEOTIDE SEQUENCE [LARGE SCALE GENOMIC DNA]</scope>
    <source>
        <strain evidence="2">cv. Finnish</strain>
    </source>
</reference>
<dbReference type="Gene3D" id="1.20.58.810">
    <property type="entry name" value="Photosystem II Pbs27"/>
    <property type="match status" value="1"/>
</dbReference>
<gene>
    <name evidence="1" type="ORF">ZOSMA_177G00180</name>
</gene>
<keyword evidence="2" id="KW-1185">Reference proteome</keyword>
<dbReference type="InterPro" id="IPR038450">
    <property type="entry name" value="PSII_Psb27_sf"/>
</dbReference>
<dbReference type="EMBL" id="LFYR01000664">
    <property type="protein sequence ID" value="KMZ71690.1"/>
    <property type="molecule type" value="Genomic_DNA"/>
</dbReference>
<protein>
    <submittedName>
        <fullName evidence="1">LOW PSII accumulation 19 protein</fullName>
    </submittedName>
</protein>
<evidence type="ECO:0000313" key="2">
    <source>
        <dbReference type="Proteomes" id="UP000036987"/>
    </source>
</evidence>
<sequence>MAFSFSTMKSTSCIASKPSERFPKDITQDNLKSLHTNTNLCFRRSVVMSTAAASFFIIPLVTGCHLGPIAVKGEETSPRIESNKADDDNSGVLGAIQSFFDPNEKTKSGKTLPKSYLKSVKEVVKTLKESLQEDSNDVAKFRRSADAARESIGEFLNGWRGQSSVSSEESYVALEKAIRTLAGFYSKNGPLAPMPDTIKSDILNDLDTAEAFL</sequence>
<dbReference type="Proteomes" id="UP000036987">
    <property type="component" value="Unassembled WGS sequence"/>
</dbReference>
<dbReference type="FunFam" id="1.20.58.810:FF:000002">
    <property type="entry name" value="Photosystem II D1 processing protein PSB27-H2, chloroplastic"/>
    <property type="match status" value="1"/>
</dbReference>
<dbReference type="GO" id="GO:0010206">
    <property type="term" value="P:photosystem II repair"/>
    <property type="evidence" value="ECO:0000318"/>
    <property type="project" value="GO_Central"/>
</dbReference>
<dbReference type="OrthoDB" id="543314at2759"/>